<reference evidence="2 3" key="1">
    <citation type="submission" date="2020-08" db="EMBL/GenBank/DDBJ databases">
        <title>Novel species isolated from subtropical streams in China.</title>
        <authorList>
            <person name="Lu H."/>
        </authorList>
    </citation>
    <scope>NUCLEOTIDE SEQUENCE [LARGE SCALE GENOMIC DNA]</scope>
    <source>
        <strain evidence="2 3">NL8W</strain>
    </source>
</reference>
<dbReference type="Proteomes" id="UP000646911">
    <property type="component" value="Unassembled WGS sequence"/>
</dbReference>
<evidence type="ECO:0000313" key="2">
    <source>
        <dbReference type="EMBL" id="MBC3909337.1"/>
    </source>
</evidence>
<comment type="caution">
    <text evidence="2">The sequence shown here is derived from an EMBL/GenBank/DDBJ whole genome shotgun (WGS) entry which is preliminary data.</text>
</comment>
<dbReference type="PIRSF" id="PIRSF010312">
    <property type="entry name" value="Sulphur_oxidation_SoxY"/>
    <property type="match status" value="1"/>
</dbReference>
<dbReference type="InterPro" id="IPR038162">
    <property type="entry name" value="SoxY_sf"/>
</dbReference>
<dbReference type="EMBL" id="JACOFX010000009">
    <property type="protein sequence ID" value="MBC3909337.1"/>
    <property type="molecule type" value="Genomic_DNA"/>
</dbReference>
<dbReference type="RefSeq" id="WP_186954859.1">
    <property type="nucleotide sequence ID" value="NZ_JACOFX010000009.1"/>
</dbReference>
<protein>
    <submittedName>
        <fullName evidence="2">Thiosulfate oxidation carrier protein SoxY</fullName>
    </submittedName>
</protein>
<dbReference type="Gene3D" id="2.60.40.2470">
    <property type="entry name" value="SoxY domain"/>
    <property type="match status" value="1"/>
</dbReference>
<sequence length="162" mass="16902">MKQAIKSKDDGQQRRDFLRISTVFGLAFAAGMLKPSDVFAAEWDSKAFEAKSLQDVFAAMGAGSPVISADITITAPDIAENGAVVPVSVSSKAANTEYIAILIEKNPNAMSAAFNIPEGTEASVSTRVKIGETSNVHALVKADGKWLVASKEIKVTLGGCGG</sequence>
<evidence type="ECO:0000313" key="3">
    <source>
        <dbReference type="Proteomes" id="UP000646911"/>
    </source>
</evidence>
<dbReference type="PROSITE" id="PS51318">
    <property type="entry name" value="TAT"/>
    <property type="match status" value="1"/>
</dbReference>
<accession>A0ABR6ZC50</accession>
<evidence type="ECO:0000259" key="1">
    <source>
        <dbReference type="Pfam" id="PF13501"/>
    </source>
</evidence>
<dbReference type="InterPro" id="IPR006311">
    <property type="entry name" value="TAT_signal"/>
</dbReference>
<organism evidence="2 3">
    <name type="scientific">Undibacterium umbellatum</name>
    <dbReference type="NCBI Taxonomy" id="2762300"/>
    <lineage>
        <taxon>Bacteria</taxon>
        <taxon>Pseudomonadati</taxon>
        <taxon>Pseudomonadota</taxon>
        <taxon>Betaproteobacteria</taxon>
        <taxon>Burkholderiales</taxon>
        <taxon>Oxalobacteraceae</taxon>
        <taxon>Undibacterium</taxon>
    </lineage>
</organism>
<dbReference type="Pfam" id="PF13501">
    <property type="entry name" value="SoxY"/>
    <property type="match status" value="1"/>
</dbReference>
<keyword evidence="3" id="KW-1185">Reference proteome</keyword>
<proteinExistence type="predicted"/>
<feature type="domain" description="Ig-like SoxY" evidence="1">
    <location>
        <begin position="59"/>
        <end position="160"/>
    </location>
</feature>
<gene>
    <name evidence="2" type="primary">soxY</name>
    <name evidence="2" type="ORF">H8L47_17400</name>
</gene>
<dbReference type="InterPro" id="IPR032711">
    <property type="entry name" value="SoxY"/>
</dbReference>
<dbReference type="InterPro" id="IPR016568">
    <property type="entry name" value="Sulphur_oxidation_SoxY"/>
</dbReference>
<dbReference type="NCBIfam" id="TIGR04488">
    <property type="entry name" value="SoxY_true_GGCGG"/>
    <property type="match status" value="1"/>
</dbReference>
<name>A0ABR6ZC50_9BURK</name>